<feature type="region of interest" description="Disordered" evidence="1">
    <location>
        <begin position="393"/>
        <end position="419"/>
    </location>
</feature>
<feature type="region of interest" description="Disordered" evidence="1">
    <location>
        <begin position="471"/>
        <end position="493"/>
    </location>
</feature>
<feature type="region of interest" description="Disordered" evidence="1">
    <location>
        <begin position="279"/>
        <end position="302"/>
    </location>
</feature>
<evidence type="ECO:0000313" key="3">
    <source>
        <dbReference type="Proteomes" id="UP001160483"/>
    </source>
</evidence>
<feature type="compositionally biased region" description="Acidic residues" evidence="1">
    <location>
        <begin position="30"/>
        <end position="62"/>
    </location>
</feature>
<evidence type="ECO:0000313" key="2">
    <source>
        <dbReference type="EMBL" id="CAH0477961.1"/>
    </source>
</evidence>
<feature type="compositionally biased region" description="Low complexity" evidence="1">
    <location>
        <begin position="393"/>
        <end position="410"/>
    </location>
</feature>
<dbReference type="AlphaFoldDB" id="A0AAU9L2A9"/>
<sequence>MTPLFHHTERRRRQNATSHDVCSPLANSEKDDDDDNDDNNNDDDDDDDDESDDDDDVQELDPIDGFPSPPMRLRPRRRFVKAGHTTYELSFSRRQVHPRQAQRGGRMQLATRKSLNNEQNDDEYKAVPAVSSLSRVLTEVMTGETKALNNIIDTTPPQPNVTYVVEHAADGTFYVAASDGNRYFANSAIGQIFIKPNEHDVAQDQRLERACMPSGKVPHRTWQPQPVPRTKQLDPVGAEKIITIVSNLPMVEVTKSAAQQFAEKDVDVKKGPKALLGSKGFQLGKKKEKKGPATDIKVQQKQDDSSNAAVIDATHVIAHKEVDDQRPMLDIENVVQRSRADSVWQVAPPMSNARQELEAPQPTEIRLLDSKGLQTANQARSDLLASLAAATNENDVSDNSSSCSSLNAGSFTSSTGSMGASIKTLPRLQPKQELPALPIAFDAYDEDDNPMCRSFQNVRNVDLIPLVSDKRLDEEEHKDSHDEEYGHDEEHGHDEEQACVAAVGDDDIPDVNSPDFAGRVRVSSGATSVAEFVGGFKGQLSRRSGASGLVNRKRAVRHARLTAEEQKAADLARKIREARNRVPLEFRDEYMSASAQNELQQKRNMRSRGRRVHFNPEVLCREFDVESEDEDDGYDSPDEIVDAVQLVSKRDVVHAEDVVAAVPMQQLELPSKKILEANVHGNEAPVLSLVGANTEGLQIMQNDPLSCSQLNNDKRMSFSDL</sequence>
<name>A0AAU9L2A9_9STRA</name>
<comment type="caution">
    <text evidence="2">The sequence shown here is derived from an EMBL/GenBank/DDBJ whole genome shotgun (WGS) entry which is preliminary data.</text>
</comment>
<dbReference type="EMBL" id="CAKKTJ010000204">
    <property type="protein sequence ID" value="CAH0477961.1"/>
    <property type="molecule type" value="Genomic_DNA"/>
</dbReference>
<organism evidence="2 3">
    <name type="scientific">Peronospora belbahrii</name>
    <dbReference type="NCBI Taxonomy" id="622444"/>
    <lineage>
        <taxon>Eukaryota</taxon>
        <taxon>Sar</taxon>
        <taxon>Stramenopiles</taxon>
        <taxon>Oomycota</taxon>
        <taxon>Peronosporomycetes</taxon>
        <taxon>Peronosporales</taxon>
        <taxon>Peronosporaceae</taxon>
        <taxon>Peronospora</taxon>
    </lineage>
</organism>
<gene>
    <name evidence="2" type="ORF">PBS003_LOCUS4681</name>
</gene>
<accession>A0AAU9L2A9</accession>
<protein>
    <submittedName>
        <fullName evidence="2">Uncharacterized protein</fullName>
    </submittedName>
</protein>
<evidence type="ECO:0000256" key="1">
    <source>
        <dbReference type="SAM" id="MobiDB-lite"/>
    </source>
</evidence>
<reference evidence="2" key="1">
    <citation type="submission" date="2021-11" db="EMBL/GenBank/DDBJ databases">
        <authorList>
            <person name="Islam A."/>
            <person name="Islam S."/>
            <person name="Flora M.S."/>
            <person name="Rahman M."/>
            <person name="Ziaur R.M."/>
            <person name="Epstein J.H."/>
            <person name="Hassan M."/>
            <person name="Klassen M."/>
            <person name="Woodard K."/>
            <person name="Webb A."/>
            <person name="Webby R.J."/>
            <person name="El Zowalaty M.E."/>
        </authorList>
    </citation>
    <scope>NUCLEOTIDE SEQUENCE</scope>
    <source>
        <strain evidence="2">Pbs3</strain>
    </source>
</reference>
<proteinExistence type="predicted"/>
<dbReference type="Proteomes" id="UP001160483">
    <property type="component" value="Unassembled WGS sequence"/>
</dbReference>
<feature type="region of interest" description="Disordered" evidence="1">
    <location>
        <begin position="1"/>
        <end position="76"/>
    </location>
</feature>